<evidence type="ECO:0000256" key="5">
    <source>
        <dbReference type="ARBA" id="ARBA00022833"/>
    </source>
</evidence>
<gene>
    <name evidence="9" type="ORF">ALC62_10858</name>
</gene>
<dbReference type="PANTHER" id="PTHR24394:SF29">
    <property type="entry name" value="MYONEURIN"/>
    <property type="match status" value="1"/>
</dbReference>
<name>A0A151IDH0_9HYME</name>
<dbReference type="AlphaFoldDB" id="A0A151IDH0"/>
<evidence type="ECO:0000313" key="10">
    <source>
        <dbReference type="Proteomes" id="UP000078542"/>
    </source>
</evidence>
<evidence type="ECO:0000256" key="2">
    <source>
        <dbReference type="ARBA" id="ARBA00022723"/>
    </source>
</evidence>
<proteinExistence type="predicted"/>
<evidence type="ECO:0000256" key="4">
    <source>
        <dbReference type="ARBA" id="ARBA00022771"/>
    </source>
</evidence>
<evidence type="ECO:0000313" key="9">
    <source>
        <dbReference type="EMBL" id="KYM98430.1"/>
    </source>
</evidence>
<dbReference type="EMBL" id="KQ977960">
    <property type="protein sequence ID" value="KYM98430.1"/>
    <property type="molecule type" value="Genomic_DNA"/>
</dbReference>
<protein>
    <recommendedName>
        <fullName evidence="8">C2H2-type domain-containing protein</fullName>
    </recommendedName>
</protein>
<dbReference type="InterPro" id="IPR036236">
    <property type="entry name" value="Znf_C2H2_sf"/>
</dbReference>
<dbReference type="PANTHER" id="PTHR24394">
    <property type="entry name" value="ZINC FINGER PROTEIN"/>
    <property type="match status" value="1"/>
</dbReference>
<comment type="subcellular location">
    <subcellularLocation>
        <location evidence="1">Nucleus</location>
    </subcellularLocation>
</comment>
<keyword evidence="6" id="KW-0539">Nucleus</keyword>
<dbReference type="GO" id="GO:0008270">
    <property type="term" value="F:zinc ion binding"/>
    <property type="evidence" value="ECO:0007669"/>
    <property type="project" value="UniProtKB-KW"/>
</dbReference>
<feature type="domain" description="C2H2-type" evidence="8">
    <location>
        <begin position="198"/>
        <end position="221"/>
    </location>
</feature>
<dbReference type="SUPFAM" id="SSF57667">
    <property type="entry name" value="beta-beta-alpha zinc fingers"/>
    <property type="match status" value="1"/>
</dbReference>
<evidence type="ECO:0000256" key="3">
    <source>
        <dbReference type="ARBA" id="ARBA00022737"/>
    </source>
</evidence>
<keyword evidence="4 7" id="KW-0863">Zinc-finger</keyword>
<dbReference type="GO" id="GO:0000981">
    <property type="term" value="F:DNA-binding transcription factor activity, RNA polymerase II-specific"/>
    <property type="evidence" value="ECO:0007669"/>
    <property type="project" value="TreeGrafter"/>
</dbReference>
<dbReference type="Gene3D" id="3.30.160.60">
    <property type="entry name" value="Classic Zinc Finger"/>
    <property type="match status" value="1"/>
</dbReference>
<evidence type="ECO:0000259" key="8">
    <source>
        <dbReference type="PROSITE" id="PS50157"/>
    </source>
</evidence>
<dbReference type="SMART" id="SM00355">
    <property type="entry name" value="ZnF_C2H2"/>
    <property type="match status" value="4"/>
</dbReference>
<dbReference type="InterPro" id="IPR013087">
    <property type="entry name" value="Znf_C2H2_type"/>
</dbReference>
<evidence type="ECO:0000256" key="7">
    <source>
        <dbReference type="PROSITE-ProRule" id="PRU00042"/>
    </source>
</evidence>
<keyword evidence="3" id="KW-0677">Repeat</keyword>
<dbReference type="GO" id="GO:0005634">
    <property type="term" value="C:nucleus"/>
    <property type="evidence" value="ECO:0007669"/>
    <property type="project" value="UniProtKB-SubCell"/>
</dbReference>
<feature type="domain" description="C2H2-type" evidence="8">
    <location>
        <begin position="253"/>
        <end position="277"/>
    </location>
</feature>
<evidence type="ECO:0000256" key="1">
    <source>
        <dbReference type="ARBA" id="ARBA00004123"/>
    </source>
</evidence>
<evidence type="ECO:0000256" key="6">
    <source>
        <dbReference type="ARBA" id="ARBA00023242"/>
    </source>
</evidence>
<dbReference type="Proteomes" id="UP000078542">
    <property type="component" value="Unassembled WGS sequence"/>
</dbReference>
<keyword evidence="5" id="KW-0862">Zinc</keyword>
<reference evidence="9 10" key="1">
    <citation type="submission" date="2016-03" db="EMBL/GenBank/DDBJ databases">
        <title>Cyphomyrmex costatus WGS genome.</title>
        <authorList>
            <person name="Nygaard S."/>
            <person name="Hu H."/>
            <person name="Boomsma J."/>
            <person name="Zhang G."/>
        </authorList>
    </citation>
    <scope>NUCLEOTIDE SEQUENCE [LARGE SCALE GENOMIC DNA]</scope>
    <source>
        <strain evidence="9">MS0001</strain>
        <tissue evidence="9">Whole body</tissue>
    </source>
</reference>
<dbReference type="PROSITE" id="PS50157">
    <property type="entry name" value="ZINC_FINGER_C2H2_2"/>
    <property type="match status" value="3"/>
</dbReference>
<feature type="domain" description="C2H2-type" evidence="8">
    <location>
        <begin position="363"/>
        <end position="390"/>
    </location>
</feature>
<dbReference type="PROSITE" id="PS00028">
    <property type="entry name" value="ZINC_FINGER_C2H2_1"/>
    <property type="match status" value="3"/>
</dbReference>
<dbReference type="STRING" id="456900.A0A151IDH0"/>
<keyword evidence="2" id="KW-0479">Metal-binding</keyword>
<accession>A0A151IDH0</accession>
<organism evidence="9 10">
    <name type="scientific">Cyphomyrmex costatus</name>
    <dbReference type="NCBI Taxonomy" id="456900"/>
    <lineage>
        <taxon>Eukaryota</taxon>
        <taxon>Metazoa</taxon>
        <taxon>Ecdysozoa</taxon>
        <taxon>Arthropoda</taxon>
        <taxon>Hexapoda</taxon>
        <taxon>Insecta</taxon>
        <taxon>Pterygota</taxon>
        <taxon>Neoptera</taxon>
        <taxon>Endopterygota</taxon>
        <taxon>Hymenoptera</taxon>
        <taxon>Apocrita</taxon>
        <taxon>Aculeata</taxon>
        <taxon>Formicoidea</taxon>
        <taxon>Formicidae</taxon>
        <taxon>Myrmicinae</taxon>
        <taxon>Cyphomyrmex</taxon>
    </lineage>
</organism>
<sequence>MKGTVSQDTDLEFLEAIHLVFNSTYFVFYKKIYKQLFGPPMGSPLSSIVADLVMRKLESLALLSFNRIEDLYGTNKTDTSKNFESMNGSTTLTPIVQNSQAIVKKYRLIIQIDKIQNKPAPKCKKILPMTVSNDKKNTKIIKSEKKRKILPVYKNLCGKDSCKLKECTSIKYQSKPEFKCELCELYHKYYFAMKSQNYSCSKCSKSFLDPKLFDIHMNKTHFTCDICLTECSSQMSYDKHEKLHVNTDLLHPYKCHLCGKIFDLKDNVKQHYLEGNHLKIQNLQNTVVQMNSPIKTIVPQQTDYSCTNCNINFTSDQDYRNYTCSNGKETSITCNICSDIKKIISVPNPLTGSEIGILQEIKLSCRVCSKEFDKVKEIDLHTRTHLEVKNVKNDSFIDNIDGSSITLSLRN</sequence>
<keyword evidence="10" id="KW-1185">Reference proteome</keyword>